<evidence type="ECO:0000313" key="4">
    <source>
        <dbReference type="Proteomes" id="UP001589774"/>
    </source>
</evidence>
<reference evidence="3 4" key="1">
    <citation type="submission" date="2024-09" db="EMBL/GenBank/DDBJ databases">
        <authorList>
            <person name="Sun Q."/>
            <person name="Mori K."/>
        </authorList>
    </citation>
    <scope>NUCLEOTIDE SEQUENCE [LARGE SCALE GENOMIC DNA]</scope>
    <source>
        <strain evidence="3 4">CCM 7765</strain>
    </source>
</reference>
<organism evidence="3 4">
    <name type="scientific">Olivibacter oleidegradans</name>
    <dbReference type="NCBI Taxonomy" id="760123"/>
    <lineage>
        <taxon>Bacteria</taxon>
        <taxon>Pseudomonadati</taxon>
        <taxon>Bacteroidota</taxon>
        <taxon>Sphingobacteriia</taxon>
        <taxon>Sphingobacteriales</taxon>
        <taxon>Sphingobacteriaceae</taxon>
        <taxon>Olivibacter</taxon>
    </lineage>
</organism>
<dbReference type="GO" id="GO:0016787">
    <property type="term" value="F:hydrolase activity"/>
    <property type="evidence" value="ECO:0007669"/>
    <property type="project" value="UniProtKB-KW"/>
</dbReference>
<keyword evidence="3" id="KW-0378">Hydrolase</keyword>
<dbReference type="Proteomes" id="UP001589774">
    <property type="component" value="Unassembled WGS sequence"/>
</dbReference>
<dbReference type="EMBL" id="JBHLWO010000002">
    <property type="protein sequence ID" value="MFC0318513.1"/>
    <property type="molecule type" value="Genomic_DNA"/>
</dbReference>
<dbReference type="InterPro" id="IPR029052">
    <property type="entry name" value="Metallo-depent_PP-like"/>
</dbReference>
<evidence type="ECO:0000313" key="3">
    <source>
        <dbReference type="EMBL" id="MFC0318513.1"/>
    </source>
</evidence>
<dbReference type="Gene3D" id="3.60.21.10">
    <property type="match status" value="1"/>
</dbReference>
<dbReference type="SUPFAM" id="SSF56300">
    <property type="entry name" value="Metallo-dependent phosphatases"/>
    <property type="match status" value="1"/>
</dbReference>
<keyword evidence="4" id="KW-1185">Reference proteome</keyword>
<accession>A0ABV6HHY7</accession>
<feature type="domain" description="Calcineurin-like phosphoesterase" evidence="2">
    <location>
        <begin position="51"/>
        <end position="270"/>
    </location>
</feature>
<proteinExistence type="predicted"/>
<dbReference type="Pfam" id="PF00149">
    <property type="entry name" value="Metallophos"/>
    <property type="match status" value="1"/>
</dbReference>
<keyword evidence="1" id="KW-0732">Signal</keyword>
<gene>
    <name evidence="3" type="ORF">ACFFI0_09340</name>
</gene>
<dbReference type="EC" id="3.1.-.-" evidence="3"/>
<dbReference type="RefSeq" id="WP_130857625.1">
    <property type="nucleotide sequence ID" value="NZ_JBHLWO010000002.1"/>
</dbReference>
<dbReference type="PANTHER" id="PTHR22953">
    <property type="entry name" value="ACID PHOSPHATASE RELATED"/>
    <property type="match status" value="1"/>
</dbReference>
<evidence type="ECO:0000259" key="2">
    <source>
        <dbReference type="Pfam" id="PF00149"/>
    </source>
</evidence>
<sequence length="379" mass="42735">MTNVRRQPVLLGSLIDDAFKIKPLPAPSGKWPYRLKLKQILPEIDEQTATMSFHVVGDTGSMKERTFQHKVAREMTKQLLAKNNSCTPVFMLHMGDVVYNYGEASEYPAQFFRPYEQYPAPIFALAGNHDADINPESSEGYDSLEAFTQVFCAKTSDKIAFSGGSNRFSMIQPNVYWTLVTPLANIICLYGNATKYGFITEQQEAWFIQELLSAHTERPKKAIIVCIHQAPYSADTNHGSSLNMITFLERAFHAAGVKPDLVLSGHVHNYQRFSKRYADGSVIPYVVSGAGGYADLHRIAEPGNPLVVDNLPIMRQVQLENYCDTHHGFLKITLSKQEVGILISCEYFTFRQDAHGDEATLFERFYVPVSYPEYQVSIH</sequence>
<evidence type="ECO:0000256" key="1">
    <source>
        <dbReference type="ARBA" id="ARBA00022729"/>
    </source>
</evidence>
<comment type="caution">
    <text evidence="3">The sequence shown here is derived from an EMBL/GenBank/DDBJ whole genome shotgun (WGS) entry which is preliminary data.</text>
</comment>
<dbReference type="InterPro" id="IPR039331">
    <property type="entry name" value="PAPs-like"/>
</dbReference>
<name>A0ABV6HHY7_9SPHI</name>
<dbReference type="InterPro" id="IPR004843">
    <property type="entry name" value="Calcineurin-like_PHP"/>
</dbReference>
<dbReference type="PANTHER" id="PTHR22953:SF153">
    <property type="entry name" value="PURPLE ACID PHOSPHATASE"/>
    <property type="match status" value="1"/>
</dbReference>
<protein>
    <submittedName>
        <fullName evidence="3">Metallophosphoesterase family protein</fullName>
        <ecNumber evidence="3">3.1.-.-</ecNumber>
    </submittedName>
</protein>